<feature type="domain" description="Replication factor A C-terminal" evidence="1">
    <location>
        <begin position="72"/>
        <end position="150"/>
    </location>
</feature>
<dbReference type="AlphaFoldDB" id="A0A8T1QK82"/>
<protein>
    <recommendedName>
        <fullName evidence="1">Replication factor A C-terminal domain-containing protein</fullName>
    </recommendedName>
</protein>
<evidence type="ECO:0000259" key="1">
    <source>
        <dbReference type="Pfam" id="PF08646"/>
    </source>
</evidence>
<keyword evidence="3" id="KW-1185">Reference proteome</keyword>
<proteinExistence type="predicted"/>
<sequence>MHTSQPVQKLMRVAQNDVLLEEIIGSSFGLASSSSTDPIIKISEIAERLIIAPAMTKSTLLVKGKFRMVDFHQSFHYMSCENCNKAIGYERGENFICYSCKNMTIAQPRCLVCLDVYDDSTLTPVAIFGSLAKQILGCITINLIEHRGKAVHEQSKRDQFLIKLRLEFEATRSNLINRDPVPSLDVCFGELLHEE</sequence>
<evidence type="ECO:0000313" key="2">
    <source>
        <dbReference type="EMBL" id="KAG6654671.1"/>
    </source>
</evidence>
<dbReference type="EMBL" id="CM031813">
    <property type="protein sequence ID" value="KAG6654671.1"/>
    <property type="molecule type" value="Genomic_DNA"/>
</dbReference>
<organism evidence="2 3">
    <name type="scientific">Carya illinoinensis</name>
    <name type="common">Pecan</name>
    <dbReference type="NCBI Taxonomy" id="32201"/>
    <lineage>
        <taxon>Eukaryota</taxon>
        <taxon>Viridiplantae</taxon>
        <taxon>Streptophyta</taxon>
        <taxon>Embryophyta</taxon>
        <taxon>Tracheophyta</taxon>
        <taxon>Spermatophyta</taxon>
        <taxon>Magnoliopsida</taxon>
        <taxon>eudicotyledons</taxon>
        <taxon>Gunneridae</taxon>
        <taxon>Pentapetalae</taxon>
        <taxon>rosids</taxon>
        <taxon>fabids</taxon>
        <taxon>Fagales</taxon>
        <taxon>Juglandaceae</taxon>
        <taxon>Carya</taxon>
    </lineage>
</organism>
<evidence type="ECO:0000313" key="3">
    <source>
        <dbReference type="Proteomes" id="UP000811609"/>
    </source>
</evidence>
<accession>A0A8T1QK82</accession>
<dbReference type="Proteomes" id="UP000811609">
    <property type="component" value="Chromosome 5"/>
</dbReference>
<name>A0A8T1QK82_CARIL</name>
<gene>
    <name evidence="2" type="ORF">CIPAW_05G162200</name>
</gene>
<dbReference type="Pfam" id="PF08646">
    <property type="entry name" value="Rep_fac-A_C"/>
    <property type="match status" value="1"/>
</dbReference>
<comment type="caution">
    <text evidence="2">The sequence shown here is derived from an EMBL/GenBank/DDBJ whole genome shotgun (WGS) entry which is preliminary data.</text>
</comment>
<reference evidence="2" key="1">
    <citation type="submission" date="2020-12" db="EMBL/GenBank/DDBJ databases">
        <title>WGS assembly of Carya illinoinensis cv. Pawnee.</title>
        <authorList>
            <person name="Platts A."/>
            <person name="Shu S."/>
            <person name="Wright S."/>
            <person name="Barry K."/>
            <person name="Edger P."/>
            <person name="Pires J.C."/>
            <person name="Schmutz J."/>
        </authorList>
    </citation>
    <scope>NUCLEOTIDE SEQUENCE</scope>
    <source>
        <tissue evidence="2">Leaf</tissue>
    </source>
</reference>
<dbReference type="InterPro" id="IPR013955">
    <property type="entry name" value="Rep_factor-A_C"/>
</dbReference>